<evidence type="ECO:0000313" key="4">
    <source>
        <dbReference type="Proteomes" id="UP000008075"/>
    </source>
</evidence>
<dbReference type="SUPFAM" id="SSF52402">
    <property type="entry name" value="Adenine nucleotide alpha hydrolases-like"/>
    <property type="match status" value="1"/>
</dbReference>
<dbReference type="GO" id="GO:0006163">
    <property type="term" value="P:purine nucleotide metabolic process"/>
    <property type="evidence" value="ECO:0007669"/>
    <property type="project" value="UniProtKB-ARBA"/>
</dbReference>
<dbReference type="eggNOG" id="COG0037">
    <property type="taxonomic scope" value="Bacteria"/>
</dbReference>
<name>D3VM07_XENNA</name>
<sequence>MEFEMKSLKLVTPHGDFLLNYQSEDLFLKDILMVNGIPFNSVSAYKVDYMGNYQVIPCLNKKVAELVDELEGDSLVFRADRNIDYASVINKHIDLYQDPNAEPTAEYTFDNHDGENKKHILFSQKECHEFVKIEVDKFKEQFASAYSDEKIIVGISGGGDSNTLLTSLIHSGIKKENITPVMIMGIADWDKGINRAYKVCQEVGLQLLVMEKEEVNKIIRGTEGGHWAEDFEKFYPDSDLEVIGTLGIRLVLSHVARQNKTNIIVTGLNLEDILAEAIFSMIKGENLSSFPIRKIDEIQIWYPLYRCPKRILDGCHPKFSLENYMDRYPSNLYWRALSYYLAQSVSMVSSGIEFMLIDGLQKISYRNPIELEYYNELGFSAIPDIPENILSMWSEYINYGKNI</sequence>
<dbReference type="Pfam" id="PF02540">
    <property type="entry name" value="NAD_synthase"/>
    <property type="match status" value="1"/>
</dbReference>
<proteinExistence type="predicted"/>
<geneLocation type="plasmid" evidence="3 4">
    <name>XNC1_p</name>
</geneLocation>
<keyword evidence="1" id="KW-0436">Ligase</keyword>
<dbReference type="GO" id="GO:0016874">
    <property type="term" value="F:ligase activity"/>
    <property type="evidence" value="ECO:0007669"/>
    <property type="project" value="UniProtKB-KW"/>
</dbReference>
<accession>D3VM07</accession>
<dbReference type="InterPro" id="IPR022310">
    <property type="entry name" value="NAD/GMP_synthase"/>
</dbReference>
<keyword evidence="3" id="KW-0614">Plasmid</keyword>
<dbReference type="KEGG" id="xne:XNC1_p0091"/>
<gene>
    <name evidence="3" type="ORF">XNC1_p0091</name>
</gene>
<dbReference type="InterPro" id="IPR014729">
    <property type="entry name" value="Rossmann-like_a/b/a_fold"/>
</dbReference>
<organism evidence="3 4">
    <name type="scientific">Xenorhabdus nematophila (strain ATCC 19061 / DSM 3370 / CCUG 14189 / LMG 1036 / NCIMB 9965 / AN6)</name>
    <dbReference type="NCBI Taxonomy" id="406817"/>
    <lineage>
        <taxon>Bacteria</taxon>
        <taxon>Pseudomonadati</taxon>
        <taxon>Pseudomonadota</taxon>
        <taxon>Gammaproteobacteria</taxon>
        <taxon>Enterobacterales</taxon>
        <taxon>Morganellaceae</taxon>
        <taxon>Xenorhabdus</taxon>
    </lineage>
</organism>
<evidence type="ECO:0000259" key="2">
    <source>
        <dbReference type="Pfam" id="PF02540"/>
    </source>
</evidence>
<dbReference type="Gene3D" id="3.40.50.620">
    <property type="entry name" value="HUPs"/>
    <property type="match status" value="1"/>
</dbReference>
<evidence type="ECO:0000313" key="3">
    <source>
        <dbReference type="EMBL" id="CBJ92959.1"/>
    </source>
</evidence>
<keyword evidence="4" id="KW-1185">Reference proteome</keyword>
<reference evidence="3 4" key="1">
    <citation type="journal article" date="2011" name="PLoS ONE">
        <title>The entomopathogenic bacterial endosymbionts xenorhabdus and photorhabdus: convergent lifestyles from divergent genomes.</title>
        <authorList>
            <person name="Chaston J.M."/>
            <person name="Suen G."/>
            <person name="Tucker S.L."/>
            <person name="Andersen A.W."/>
            <person name="Bhasin A."/>
            <person name="Bode E."/>
            <person name="Bode H.B."/>
            <person name="Brachmann A.O."/>
            <person name="Cowles C.E."/>
            <person name="Cowles K.N."/>
            <person name="Darby C."/>
            <person name="de Leon L."/>
            <person name="Drace K."/>
            <person name="Du Z."/>
            <person name="Givaudan A."/>
            <person name="Herbert Tran E.E."/>
            <person name="Jewell K.A."/>
            <person name="Knack J.J."/>
            <person name="Krasomil-Osterfeld K.C."/>
            <person name="Kukor R."/>
            <person name="Lanois A."/>
            <person name="Latreille P."/>
            <person name="Leimgruber N.K."/>
            <person name="Lipke C.M."/>
            <person name="Liu R."/>
            <person name="Lu X."/>
            <person name="Martens E.C."/>
            <person name="Marri P.R."/>
            <person name="Medigue C."/>
            <person name="Menard M.L."/>
            <person name="Miller N.M."/>
            <person name="Morales-Soto N."/>
            <person name="Norton S."/>
            <person name="Ogier J.C."/>
            <person name="Orchard S.S."/>
            <person name="Park D."/>
            <person name="Park Y."/>
            <person name="Qurollo B.A."/>
            <person name="Sugar D.R."/>
            <person name="Richards G.R."/>
            <person name="Rouy Z."/>
            <person name="Slominski B."/>
            <person name="Slominski K."/>
            <person name="Snyder H."/>
            <person name="Tjaden B.C."/>
            <person name="van der Hoeven R."/>
            <person name="Welch R.D."/>
            <person name="Wheeler C."/>
            <person name="Xiang B."/>
            <person name="Barbazuk B."/>
            <person name="Gaudriault S."/>
            <person name="Goodner B."/>
            <person name="Slater S.C."/>
            <person name="Forst S."/>
            <person name="Goldman B.S."/>
            <person name="Goodrich-Blair H."/>
        </authorList>
    </citation>
    <scope>NUCLEOTIDE SEQUENCE [LARGE SCALE GENOMIC DNA]</scope>
    <source>
        <strain evidence="4">ATCC 19061 / DSM 3370 / CCUG 14189 / LMG 1036 / NCIMB 9965 / AN6</strain>
    </source>
</reference>
<dbReference type="AlphaFoldDB" id="D3VM07"/>
<dbReference type="EMBL" id="FN667743">
    <property type="protein sequence ID" value="CBJ92959.1"/>
    <property type="molecule type" value="Genomic_DNA"/>
</dbReference>
<evidence type="ECO:0000256" key="1">
    <source>
        <dbReference type="ARBA" id="ARBA00022598"/>
    </source>
</evidence>
<dbReference type="Proteomes" id="UP000008075">
    <property type="component" value="Plasmid XNC1_p"/>
</dbReference>
<dbReference type="HOGENOM" id="CLU_683253_0_0_6"/>
<feature type="domain" description="NAD/GMP synthase" evidence="2">
    <location>
        <begin position="141"/>
        <end position="219"/>
    </location>
</feature>
<protein>
    <recommendedName>
        <fullName evidence="2">NAD/GMP synthase domain-containing protein</fullName>
    </recommendedName>
</protein>